<organism evidence="1 2">
    <name type="scientific">Rhodoplanes elegans</name>
    <dbReference type="NCBI Taxonomy" id="29408"/>
    <lineage>
        <taxon>Bacteria</taxon>
        <taxon>Pseudomonadati</taxon>
        <taxon>Pseudomonadota</taxon>
        <taxon>Alphaproteobacteria</taxon>
        <taxon>Hyphomicrobiales</taxon>
        <taxon>Nitrobacteraceae</taxon>
        <taxon>Rhodoplanes</taxon>
    </lineage>
</organism>
<keyword evidence="2" id="KW-1185">Reference proteome</keyword>
<protein>
    <submittedName>
        <fullName evidence="1">Uncharacterized protein</fullName>
    </submittedName>
</protein>
<reference evidence="1 2" key="1">
    <citation type="submission" date="2017-07" db="EMBL/GenBank/DDBJ databases">
        <title>Draft Genome Sequences of Select Purple Nonsulfur Bacteria.</title>
        <authorList>
            <person name="Lasarre B."/>
            <person name="Mckinlay J.B."/>
        </authorList>
    </citation>
    <scope>NUCLEOTIDE SEQUENCE [LARGE SCALE GENOMIC DNA]</scope>
    <source>
        <strain evidence="1 2">DSM 11907</strain>
    </source>
</reference>
<name>A0A327KQ27_9BRAD</name>
<sequence length="125" mass="13252">MIPEPPLSEQILRLAHWMTAICNGTCEFTREGEAVFAASLHAAAEAAERLEADLKASRDALLDDAARKLLSEQVVASAAQPALTTAQFDMLVQVACGQVPGVVLFPKPHRAALRVVECPFGGDAA</sequence>
<evidence type="ECO:0000313" key="2">
    <source>
        <dbReference type="Proteomes" id="UP000248863"/>
    </source>
</evidence>
<dbReference type="Proteomes" id="UP000248863">
    <property type="component" value="Unassembled WGS sequence"/>
</dbReference>
<evidence type="ECO:0000313" key="1">
    <source>
        <dbReference type="EMBL" id="RAI37478.1"/>
    </source>
</evidence>
<gene>
    <name evidence="1" type="ORF">CH338_15995</name>
</gene>
<comment type="caution">
    <text evidence="1">The sequence shown here is derived from an EMBL/GenBank/DDBJ whole genome shotgun (WGS) entry which is preliminary data.</text>
</comment>
<accession>A0A327KQ27</accession>
<dbReference type="EMBL" id="NPEU01000182">
    <property type="protein sequence ID" value="RAI37478.1"/>
    <property type="molecule type" value="Genomic_DNA"/>
</dbReference>
<dbReference type="RefSeq" id="WP_111358142.1">
    <property type="nucleotide sequence ID" value="NZ_NHSK01000051.1"/>
</dbReference>
<proteinExistence type="predicted"/>
<dbReference type="AlphaFoldDB" id="A0A327KQ27"/>